<evidence type="ECO:0000313" key="2">
    <source>
        <dbReference type="Proteomes" id="UP001235269"/>
    </source>
</evidence>
<dbReference type="Proteomes" id="UP001235269">
    <property type="component" value="Unassembled WGS sequence"/>
</dbReference>
<keyword evidence="2" id="KW-1185">Reference proteome</keyword>
<organism evidence="1 2">
    <name type="scientific">Rhizobium paknamense</name>
    <dbReference type="NCBI Taxonomy" id="1206817"/>
    <lineage>
        <taxon>Bacteria</taxon>
        <taxon>Pseudomonadati</taxon>
        <taxon>Pseudomonadota</taxon>
        <taxon>Alphaproteobacteria</taxon>
        <taxon>Hyphomicrobiales</taxon>
        <taxon>Rhizobiaceae</taxon>
        <taxon>Rhizobium/Agrobacterium group</taxon>
        <taxon>Rhizobium</taxon>
    </lineage>
</organism>
<dbReference type="EMBL" id="JAUSWH010000003">
    <property type="protein sequence ID" value="MDQ0455081.1"/>
    <property type="molecule type" value="Genomic_DNA"/>
</dbReference>
<name>A0ABU0IA35_9HYPH</name>
<reference evidence="1 2" key="1">
    <citation type="submission" date="2023-07" db="EMBL/GenBank/DDBJ databases">
        <title>Genomic Encyclopedia of Type Strains, Phase IV (KMG-IV): sequencing the most valuable type-strain genomes for metagenomic binning, comparative biology and taxonomic classification.</title>
        <authorList>
            <person name="Goeker M."/>
        </authorList>
    </citation>
    <scope>NUCLEOTIDE SEQUENCE [LARGE SCALE GENOMIC DNA]</scope>
    <source>
        <strain evidence="1 2">DSM 100301</strain>
    </source>
</reference>
<accession>A0ABU0IA35</accession>
<gene>
    <name evidence="1" type="ORF">QO005_001411</name>
</gene>
<comment type="caution">
    <text evidence="1">The sequence shown here is derived from an EMBL/GenBank/DDBJ whole genome shotgun (WGS) entry which is preliminary data.</text>
</comment>
<protein>
    <submittedName>
        <fullName evidence="1">Uncharacterized protein</fullName>
    </submittedName>
</protein>
<evidence type="ECO:0000313" key="1">
    <source>
        <dbReference type="EMBL" id="MDQ0455081.1"/>
    </source>
</evidence>
<dbReference type="RefSeq" id="WP_307157275.1">
    <property type="nucleotide sequence ID" value="NZ_JAUSWH010000003.1"/>
</dbReference>
<sequence length="49" mass="5447">MMYLKAKAITLVSNARVEWAGGVSRPDSFVKSGAVHDNPQVCHNWATFR</sequence>
<proteinExistence type="predicted"/>